<name>A0ACB8A9U1_9AGAM</name>
<dbReference type="EMBL" id="MU267733">
    <property type="protein sequence ID" value="KAH7909971.1"/>
    <property type="molecule type" value="Genomic_DNA"/>
</dbReference>
<evidence type="ECO:0000313" key="2">
    <source>
        <dbReference type="Proteomes" id="UP000790377"/>
    </source>
</evidence>
<comment type="caution">
    <text evidence="1">The sequence shown here is derived from an EMBL/GenBank/DDBJ whole genome shotgun (WGS) entry which is preliminary data.</text>
</comment>
<sequence length="118" mass="12823">MGYAQYPKQDRGKFYANGDKDQEIPATDFDDVSVQPGSRFSISTCGRNNSPAGTEGTIDVLHDGTKVCTLYWNTPWVGSNDFQVQNTNSDAGYLVGVGPWNREGGALGDVEIKVAKEE</sequence>
<keyword evidence="2" id="KW-1185">Reference proteome</keyword>
<proteinExistence type="predicted"/>
<protein>
    <submittedName>
        <fullName evidence="1">Aegerolysin type hemolysin</fullName>
    </submittedName>
</protein>
<accession>A0ACB8A9U1</accession>
<reference evidence="1" key="1">
    <citation type="journal article" date="2021" name="New Phytol.">
        <title>Evolutionary innovations through gain and loss of genes in the ectomycorrhizal Boletales.</title>
        <authorList>
            <person name="Wu G."/>
            <person name="Miyauchi S."/>
            <person name="Morin E."/>
            <person name="Kuo A."/>
            <person name="Drula E."/>
            <person name="Varga T."/>
            <person name="Kohler A."/>
            <person name="Feng B."/>
            <person name="Cao Y."/>
            <person name="Lipzen A."/>
            <person name="Daum C."/>
            <person name="Hundley H."/>
            <person name="Pangilinan J."/>
            <person name="Johnson J."/>
            <person name="Barry K."/>
            <person name="LaButti K."/>
            <person name="Ng V."/>
            <person name="Ahrendt S."/>
            <person name="Min B."/>
            <person name="Choi I.G."/>
            <person name="Park H."/>
            <person name="Plett J.M."/>
            <person name="Magnuson J."/>
            <person name="Spatafora J.W."/>
            <person name="Nagy L.G."/>
            <person name="Henrissat B."/>
            <person name="Grigoriev I.V."/>
            <person name="Yang Z.L."/>
            <person name="Xu J."/>
            <person name="Martin F.M."/>
        </authorList>
    </citation>
    <scope>NUCLEOTIDE SEQUENCE</scope>
    <source>
        <strain evidence="1">ATCC 28755</strain>
    </source>
</reference>
<gene>
    <name evidence="1" type="ORF">BJ138DRAFT_163564</name>
</gene>
<dbReference type="Proteomes" id="UP000790377">
    <property type="component" value="Unassembled WGS sequence"/>
</dbReference>
<evidence type="ECO:0000313" key="1">
    <source>
        <dbReference type="EMBL" id="KAH7909971.1"/>
    </source>
</evidence>
<organism evidence="1 2">
    <name type="scientific">Hygrophoropsis aurantiaca</name>
    <dbReference type="NCBI Taxonomy" id="72124"/>
    <lineage>
        <taxon>Eukaryota</taxon>
        <taxon>Fungi</taxon>
        <taxon>Dikarya</taxon>
        <taxon>Basidiomycota</taxon>
        <taxon>Agaricomycotina</taxon>
        <taxon>Agaricomycetes</taxon>
        <taxon>Agaricomycetidae</taxon>
        <taxon>Boletales</taxon>
        <taxon>Coniophorineae</taxon>
        <taxon>Hygrophoropsidaceae</taxon>
        <taxon>Hygrophoropsis</taxon>
    </lineage>
</organism>